<feature type="domain" description="Polysaccharide export protein N-terminal" evidence="3">
    <location>
        <begin position="38"/>
        <end position="133"/>
    </location>
</feature>
<dbReference type="PANTHER" id="PTHR33619">
    <property type="entry name" value="POLYSACCHARIDE EXPORT PROTEIN GFCE-RELATED"/>
    <property type="match status" value="1"/>
</dbReference>
<gene>
    <name evidence="5" type="ORF">M0M57_00185</name>
</gene>
<proteinExistence type="predicted"/>
<dbReference type="EMBL" id="CP096205">
    <property type="protein sequence ID" value="UPQ79275.1"/>
    <property type="molecule type" value="Genomic_DNA"/>
</dbReference>
<dbReference type="InterPro" id="IPR019554">
    <property type="entry name" value="Soluble_ligand-bd"/>
</dbReference>
<dbReference type="Proteomes" id="UP000830583">
    <property type="component" value="Chromosome"/>
</dbReference>
<evidence type="ECO:0000259" key="3">
    <source>
        <dbReference type="Pfam" id="PF02563"/>
    </source>
</evidence>
<sequence length="251" mass="27636">MKIKSVLVLVLLVFMVSCVPQKDVIYFQGIDQSQSNNNSNYEPVIKADDVLYINVSTFEPKASAPFNIGIGTEGISSGLQLQRNTYLVDSEGFIQFPVFGSIKVAGLTKLQTIELLKSKIVTLAKDPVINLRIMNYKITILGEVSSPGSYTIQSDRITIPEALALAGDMTLFGKRENILILREDQGVKTSVRVDMTDPAIINSPYYYLTQNDVLYIEPNKRRINSTAIGPNILAGISILGFAITTILLLTK</sequence>
<feature type="transmembrane region" description="Helical" evidence="2">
    <location>
        <begin position="228"/>
        <end position="249"/>
    </location>
</feature>
<keyword evidence="1" id="KW-0732">Signal</keyword>
<evidence type="ECO:0000313" key="6">
    <source>
        <dbReference type="Proteomes" id="UP000830583"/>
    </source>
</evidence>
<dbReference type="PANTHER" id="PTHR33619:SF3">
    <property type="entry name" value="POLYSACCHARIDE EXPORT PROTEIN GFCE-RELATED"/>
    <property type="match status" value="1"/>
</dbReference>
<dbReference type="InterPro" id="IPR003715">
    <property type="entry name" value="Poly_export_N"/>
</dbReference>
<evidence type="ECO:0000256" key="1">
    <source>
        <dbReference type="ARBA" id="ARBA00022729"/>
    </source>
</evidence>
<dbReference type="Gene3D" id="3.10.560.10">
    <property type="entry name" value="Outer membrane lipoprotein wza domain like"/>
    <property type="match status" value="1"/>
</dbReference>
<accession>A0ABY4KFZ5</accession>
<dbReference type="InterPro" id="IPR049712">
    <property type="entry name" value="Poly_export"/>
</dbReference>
<dbReference type="PROSITE" id="PS51257">
    <property type="entry name" value="PROKAR_LIPOPROTEIN"/>
    <property type="match status" value="1"/>
</dbReference>
<organism evidence="5 6">
    <name type="scientific">Flavobacterium azooxidireducens</name>
    <dbReference type="NCBI Taxonomy" id="1871076"/>
    <lineage>
        <taxon>Bacteria</taxon>
        <taxon>Pseudomonadati</taxon>
        <taxon>Bacteroidota</taxon>
        <taxon>Flavobacteriia</taxon>
        <taxon>Flavobacteriales</taxon>
        <taxon>Flavobacteriaceae</taxon>
        <taxon>Flavobacterium</taxon>
    </lineage>
</organism>
<dbReference type="Pfam" id="PF10531">
    <property type="entry name" value="SLBB"/>
    <property type="match status" value="1"/>
</dbReference>
<name>A0ABY4KFZ5_9FLAO</name>
<feature type="domain" description="Soluble ligand binding" evidence="4">
    <location>
        <begin position="137"/>
        <end position="185"/>
    </location>
</feature>
<keyword evidence="2" id="KW-1133">Transmembrane helix</keyword>
<evidence type="ECO:0000259" key="4">
    <source>
        <dbReference type="Pfam" id="PF10531"/>
    </source>
</evidence>
<dbReference type="RefSeq" id="WP_248434274.1">
    <property type="nucleotide sequence ID" value="NZ_CP096205.1"/>
</dbReference>
<reference evidence="5" key="1">
    <citation type="submission" date="2022-04" db="EMBL/GenBank/DDBJ databases">
        <title>Consumption of N2O by Flavobacterium azooxidireducens sp. nov. isolated from Decomposing Leaf Litter of Phragmites australis (Cav.).</title>
        <authorList>
            <person name="Behrendt U."/>
            <person name="Spanner T."/>
            <person name="Augustin J."/>
            <person name="Horn M.A."/>
            <person name="Kolb S."/>
            <person name="Ulrich A."/>
        </authorList>
    </citation>
    <scope>NUCLEOTIDE SEQUENCE</scope>
    <source>
        <strain evidence="5">IGB 4-14</strain>
    </source>
</reference>
<keyword evidence="2" id="KW-0472">Membrane</keyword>
<evidence type="ECO:0000256" key="2">
    <source>
        <dbReference type="SAM" id="Phobius"/>
    </source>
</evidence>
<evidence type="ECO:0000313" key="5">
    <source>
        <dbReference type="EMBL" id="UPQ79275.1"/>
    </source>
</evidence>
<dbReference type="Pfam" id="PF02563">
    <property type="entry name" value="Poly_export"/>
    <property type="match status" value="1"/>
</dbReference>
<keyword evidence="6" id="KW-1185">Reference proteome</keyword>
<keyword evidence="2" id="KW-0812">Transmembrane</keyword>
<protein>
    <submittedName>
        <fullName evidence="5">Polysaccharide biosynthesis/export family protein</fullName>
    </submittedName>
</protein>